<proteinExistence type="predicted"/>
<dbReference type="AlphaFoldDB" id="A0AB39CHL6"/>
<dbReference type="Gene3D" id="3.40.630.30">
    <property type="match status" value="1"/>
</dbReference>
<name>A0AB39CHL6_9BURK</name>
<dbReference type="RefSeq" id="WP_368643196.1">
    <property type="nucleotide sequence ID" value="NZ_CP158252.1"/>
</dbReference>
<organism evidence="2">
    <name type="scientific">Castellaniella ginsengisoli</name>
    <dbReference type="NCBI Taxonomy" id="546114"/>
    <lineage>
        <taxon>Bacteria</taxon>
        <taxon>Pseudomonadati</taxon>
        <taxon>Pseudomonadota</taxon>
        <taxon>Betaproteobacteria</taxon>
        <taxon>Burkholderiales</taxon>
        <taxon>Alcaligenaceae</taxon>
        <taxon>Castellaniella</taxon>
    </lineage>
</organism>
<dbReference type="EC" id="2.3.1.-" evidence="2"/>
<keyword evidence="2" id="KW-0012">Acyltransferase</keyword>
<dbReference type="SUPFAM" id="SSF55729">
    <property type="entry name" value="Acyl-CoA N-acyltransferases (Nat)"/>
    <property type="match status" value="1"/>
</dbReference>
<dbReference type="InterPro" id="IPR016181">
    <property type="entry name" value="Acyl_CoA_acyltransferase"/>
</dbReference>
<dbReference type="InterPro" id="IPR031165">
    <property type="entry name" value="GNAT_YJDJ"/>
</dbReference>
<dbReference type="InterPro" id="IPR045057">
    <property type="entry name" value="Gcn5-rel_NAT"/>
</dbReference>
<reference evidence="2" key="1">
    <citation type="submission" date="2024-05" db="EMBL/GenBank/DDBJ databases">
        <authorList>
            <person name="Luo Y.-C."/>
            <person name="Nicholds J."/>
            <person name="Mortimer T."/>
            <person name="Maboni G."/>
        </authorList>
    </citation>
    <scope>NUCLEOTIDE SEQUENCE</scope>
    <source>
        <strain evidence="2">153920</strain>
    </source>
</reference>
<dbReference type="Pfam" id="PF14542">
    <property type="entry name" value="Acetyltransf_CG"/>
    <property type="match status" value="1"/>
</dbReference>
<evidence type="ECO:0000313" key="2">
    <source>
        <dbReference type="EMBL" id="XDJ41463.1"/>
    </source>
</evidence>
<dbReference type="EMBL" id="CP158252">
    <property type="protein sequence ID" value="XDJ41463.1"/>
    <property type="molecule type" value="Genomic_DNA"/>
</dbReference>
<feature type="domain" description="N-acetyltransferase" evidence="1">
    <location>
        <begin position="12"/>
        <end position="97"/>
    </location>
</feature>
<gene>
    <name evidence="2" type="ORF">ABRY99_11020</name>
</gene>
<dbReference type="PANTHER" id="PTHR31435:SF9">
    <property type="entry name" value="PROTEIN NATD1"/>
    <property type="match status" value="1"/>
</dbReference>
<accession>A0AB39CHL6</accession>
<dbReference type="PANTHER" id="PTHR31435">
    <property type="entry name" value="PROTEIN NATD1"/>
    <property type="match status" value="1"/>
</dbReference>
<protein>
    <submittedName>
        <fullName evidence="2">GNAT family N-acetyltransferase</fullName>
        <ecNumber evidence="2">2.3.1.-</ecNumber>
    </submittedName>
</protein>
<keyword evidence="2" id="KW-0808">Transferase</keyword>
<sequence>MSSEASSSRAIRHEEAARRFTWTEDGQLCVLDYTLEGAVASFTHTGVPAPVGGRGIAADLVRAGLDTARARGWQVRPLCSYVAAYVKRHPEYQDLVE</sequence>
<dbReference type="PROSITE" id="PS51729">
    <property type="entry name" value="GNAT_YJDJ"/>
    <property type="match status" value="1"/>
</dbReference>
<dbReference type="GO" id="GO:0016746">
    <property type="term" value="F:acyltransferase activity"/>
    <property type="evidence" value="ECO:0007669"/>
    <property type="project" value="UniProtKB-KW"/>
</dbReference>
<evidence type="ECO:0000259" key="1">
    <source>
        <dbReference type="PROSITE" id="PS51729"/>
    </source>
</evidence>